<comment type="caution">
    <text evidence="8">The sequence shown here is derived from an EMBL/GenBank/DDBJ whole genome shotgun (WGS) entry which is preliminary data.</text>
</comment>
<evidence type="ECO:0000256" key="3">
    <source>
        <dbReference type="ARBA" id="ARBA00022691"/>
    </source>
</evidence>
<protein>
    <recommendedName>
        <fullName evidence="5">Release factor glutamine methyltransferase</fullName>
        <shortName evidence="5">RF MTase</shortName>
        <ecNumber evidence="5">2.1.1.297</ecNumber>
    </recommendedName>
    <alternativeName>
        <fullName evidence="5">N5-glutamine methyltransferase PrmC</fullName>
    </alternativeName>
    <alternativeName>
        <fullName evidence="5">Protein-(glutamine-N5) MTase PrmC</fullName>
    </alternativeName>
    <alternativeName>
        <fullName evidence="5">Protein-glutamine N-methyltransferase PrmC</fullName>
    </alternativeName>
</protein>
<proteinExistence type="inferred from homology"/>
<dbReference type="RefSeq" id="WP_184215453.1">
    <property type="nucleotide sequence ID" value="NZ_JACHIP010000002.1"/>
</dbReference>
<feature type="binding site" evidence="5">
    <location>
        <position position="190"/>
    </location>
    <ligand>
        <name>S-adenosyl-L-methionine</name>
        <dbReference type="ChEBI" id="CHEBI:59789"/>
    </ligand>
</feature>
<evidence type="ECO:0000256" key="4">
    <source>
        <dbReference type="ARBA" id="ARBA00048391"/>
    </source>
</evidence>
<evidence type="ECO:0000313" key="9">
    <source>
        <dbReference type="Proteomes" id="UP000540989"/>
    </source>
</evidence>
<dbReference type="InterPro" id="IPR004556">
    <property type="entry name" value="HemK-like"/>
</dbReference>
<feature type="binding site" evidence="5">
    <location>
        <position position="145"/>
    </location>
    <ligand>
        <name>S-adenosyl-L-methionine</name>
        <dbReference type="ChEBI" id="CHEBI:59789"/>
    </ligand>
</feature>
<comment type="function">
    <text evidence="5">Methylates the class 1 translation termination release factors RF1/PrfA and RF2/PrfB on the glutamine residue of the universally conserved GGQ motif.</text>
</comment>
<comment type="caution">
    <text evidence="5">Lacks conserved residue(s) required for the propagation of feature annotation.</text>
</comment>
<feature type="domain" description="Release factor glutamine methyltransferase N-terminal" evidence="7">
    <location>
        <begin position="5"/>
        <end position="77"/>
    </location>
</feature>
<name>A0A7W8E2Z2_9BACT</name>
<dbReference type="PROSITE" id="PS00092">
    <property type="entry name" value="N6_MTASE"/>
    <property type="match status" value="1"/>
</dbReference>
<dbReference type="Gene3D" id="3.40.50.150">
    <property type="entry name" value="Vaccinia Virus protein VP39"/>
    <property type="match status" value="1"/>
</dbReference>
<evidence type="ECO:0000256" key="1">
    <source>
        <dbReference type="ARBA" id="ARBA00022603"/>
    </source>
</evidence>
<dbReference type="Pfam" id="PF17827">
    <property type="entry name" value="PrmC_N"/>
    <property type="match status" value="1"/>
</dbReference>
<accession>A0A7W8E2Z2</accession>
<dbReference type="NCBIfam" id="TIGR00536">
    <property type="entry name" value="hemK_fam"/>
    <property type="match status" value="1"/>
</dbReference>
<evidence type="ECO:0000256" key="2">
    <source>
        <dbReference type="ARBA" id="ARBA00022679"/>
    </source>
</evidence>
<dbReference type="PRINTS" id="PR00507">
    <property type="entry name" value="N12N6MTFRASE"/>
</dbReference>
<feature type="binding site" evidence="5">
    <location>
        <begin position="190"/>
        <end position="193"/>
    </location>
    <ligand>
        <name>substrate</name>
    </ligand>
</feature>
<sequence length="287" mass="31843">MTLREAIAEGAGRLSSEEDLRENAQRDAELLLLHVLRATRTLLFTDSDRTVSDREFSEYNSLLERRLLGEPIQYILGEQEFYGLPLKVTSAVLIPRPETELLVEAVLARLPKDKPLRIIDVGTGSGAIALAVAKHLPLAQVIAVDLSEAALAVARENAVRLGLQEQVRFMRSDLLAEVDGETRFDAVLSNPPYIPETDRTSLHRQVREFEPGMALFAGAEGLDVYRRLIPEAAKALKPGGLLAVEIGYGQRPEIEALLHVWSEVEDLDDLQGVSRVMLARTRESNFD</sequence>
<dbReference type="Gene3D" id="1.10.8.10">
    <property type="entry name" value="DNA helicase RuvA subunit, C-terminal domain"/>
    <property type="match status" value="1"/>
</dbReference>
<keyword evidence="3 5" id="KW-0949">S-adenosyl-L-methionine</keyword>
<keyword evidence="1 5" id="KW-0489">Methyltransferase</keyword>
<comment type="catalytic activity">
    <reaction evidence="4 5">
        <text>L-glutaminyl-[peptide chain release factor] + S-adenosyl-L-methionine = N(5)-methyl-L-glutaminyl-[peptide chain release factor] + S-adenosyl-L-homocysteine + H(+)</text>
        <dbReference type="Rhea" id="RHEA:42896"/>
        <dbReference type="Rhea" id="RHEA-COMP:10271"/>
        <dbReference type="Rhea" id="RHEA-COMP:10272"/>
        <dbReference type="ChEBI" id="CHEBI:15378"/>
        <dbReference type="ChEBI" id="CHEBI:30011"/>
        <dbReference type="ChEBI" id="CHEBI:57856"/>
        <dbReference type="ChEBI" id="CHEBI:59789"/>
        <dbReference type="ChEBI" id="CHEBI:61891"/>
        <dbReference type="EC" id="2.1.1.297"/>
    </reaction>
</comment>
<dbReference type="GO" id="GO:0003676">
    <property type="term" value="F:nucleic acid binding"/>
    <property type="evidence" value="ECO:0007669"/>
    <property type="project" value="InterPro"/>
</dbReference>
<evidence type="ECO:0000259" key="6">
    <source>
        <dbReference type="Pfam" id="PF05175"/>
    </source>
</evidence>
<dbReference type="InterPro" id="IPR050320">
    <property type="entry name" value="N5-glutamine_MTase"/>
</dbReference>
<dbReference type="PANTHER" id="PTHR18895:SF74">
    <property type="entry name" value="MTRF1L RELEASE FACTOR GLUTAMINE METHYLTRANSFERASE"/>
    <property type="match status" value="1"/>
</dbReference>
<dbReference type="GO" id="GO:0032259">
    <property type="term" value="P:methylation"/>
    <property type="evidence" value="ECO:0007669"/>
    <property type="project" value="UniProtKB-KW"/>
</dbReference>
<comment type="similarity">
    <text evidence="5">Belongs to the protein N5-glutamine methyltransferase family. PrmC subfamily.</text>
</comment>
<dbReference type="Pfam" id="PF05175">
    <property type="entry name" value="MTS"/>
    <property type="match status" value="1"/>
</dbReference>
<keyword evidence="2 5" id="KW-0808">Transferase</keyword>
<evidence type="ECO:0000259" key="7">
    <source>
        <dbReference type="Pfam" id="PF17827"/>
    </source>
</evidence>
<dbReference type="NCBIfam" id="TIGR03534">
    <property type="entry name" value="RF_mod_PrmC"/>
    <property type="match status" value="1"/>
</dbReference>
<dbReference type="InterPro" id="IPR029063">
    <property type="entry name" value="SAM-dependent_MTases_sf"/>
</dbReference>
<dbReference type="SUPFAM" id="SSF53335">
    <property type="entry name" value="S-adenosyl-L-methionine-dependent methyltransferases"/>
    <property type="match status" value="1"/>
</dbReference>
<dbReference type="InterPro" id="IPR007848">
    <property type="entry name" value="Small_mtfrase_dom"/>
</dbReference>
<dbReference type="Proteomes" id="UP000540989">
    <property type="component" value="Unassembled WGS sequence"/>
</dbReference>
<dbReference type="EC" id="2.1.1.297" evidence="5"/>
<dbReference type="InterPro" id="IPR002052">
    <property type="entry name" value="DNA_methylase_N6_adenine_CS"/>
</dbReference>
<feature type="binding site" evidence="5">
    <location>
        <begin position="122"/>
        <end position="126"/>
    </location>
    <ligand>
        <name>S-adenosyl-L-methionine</name>
        <dbReference type="ChEBI" id="CHEBI:59789"/>
    </ligand>
</feature>
<gene>
    <name evidence="5" type="primary">prmC</name>
    <name evidence="8" type="ORF">HDF16_001702</name>
</gene>
<dbReference type="CDD" id="cd02440">
    <property type="entry name" value="AdoMet_MTases"/>
    <property type="match status" value="1"/>
</dbReference>
<dbReference type="PANTHER" id="PTHR18895">
    <property type="entry name" value="HEMK METHYLTRANSFERASE"/>
    <property type="match status" value="1"/>
</dbReference>
<keyword evidence="9" id="KW-1185">Reference proteome</keyword>
<evidence type="ECO:0000313" key="8">
    <source>
        <dbReference type="EMBL" id="MBB5057017.1"/>
    </source>
</evidence>
<organism evidence="8 9">
    <name type="scientific">Granulicella aggregans</name>
    <dbReference type="NCBI Taxonomy" id="474949"/>
    <lineage>
        <taxon>Bacteria</taxon>
        <taxon>Pseudomonadati</taxon>
        <taxon>Acidobacteriota</taxon>
        <taxon>Terriglobia</taxon>
        <taxon>Terriglobales</taxon>
        <taxon>Acidobacteriaceae</taxon>
        <taxon>Granulicella</taxon>
    </lineage>
</organism>
<dbReference type="InterPro" id="IPR040758">
    <property type="entry name" value="PrmC_N"/>
</dbReference>
<feature type="domain" description="Methyltransferase small" evidence="6">
    <location>
        <begin position="106"/>
        <end position="197"/>
    </location>
</feature>
<dbReference type="AlphaFoldDB" id="A0A7W8E2Z2"/>
<dbReference type="HAMAP" id="MF_02126">
    <property type="entry name" value="RF_methyltr_PrmC"/>
    <property type="match status" value="1"/>
</dbReference>
<dbReference type="EMBL" id="JACHIP010000002">
    <property type="protein sequence ID" value="MBB5057017.1"/>
    <property type="molecule type" value="Genomic_DNA"/>
</dbReference>
<dbReference type="GO" id="GO:0102559">
    <property type="term" value="F:peptide chain release factor N(5)-glutamine methyltransferase activity"/>
    <property type="evidence" value="ECO:0007669"/>
    <property type="project" value="UniProtKB-EC"/>
</dbReference>
<evidence type="ECO:0000256" key="5">
    <source>
        <dbReference type="HAMAP-Rule" id="MF_02126"/>
    </source>
</evidence>
<dbReference type="InterPro" id="IPR019874">
    <property type="entry name" value="RF_methyltr_PrmC"/>
</dbReference>
<reference evidence="8 9" key="1">
    <citation type="submission" date="2020-08" db="EMBL/GenBank/DDBJ databases">
        <title>Genomic Encyclopedia of Type Strains, Phase IV (KMG-V): Genome sequencing to study the core and pangenomes of soil and plant-associated prokaryotes.</title>
        <authorList>
            <person name="Whitman W."/>
        </authorList>
    </citation>
    <scope>NUCLEOTIDE SEQUENCE [LARGE SCALE GENOMIC DNA]</scope>
    <source>
        <strain evidence="8 9">M8UP14</strain>
    </source>
</reference>